<feature type="region of interest" description="Disordered" evidence="6">
    <location>
        <begin position="124"/>
        <end position="208"/>
    </location>
</feature>
<evidence type="ECO:0000313" key="8">
    <source>
        <dbReference type="EMBL" id="KAA0201060.1"/>
    </source>
</evidence>
<dbReference type="InterPro" id="IPR001699">
    <property type="entry name" value="TF_T-box"/>
</dbReference>
<evidence type="ECO:0000256" key="2">
    <source>
        <dbReference type="ARBA" id="ARBA00023125"/>
    </source>
</evidence>
<keyword evidence="4 5" id="KW-0539">Nucleus</keyword>
<dbReference type="EMBL" id="JQDR03005888">
    <property type="protein sequence ID" value="KAA0201060.1"/>
    <property type="molecule type" value="Genomic_DNA"/>
</dbReference>
<evidence type="ECO:0000256" key="5">
    <source>
        <dbReference type="PROSITE-ProRule" id="PRU00201"/>
    </source>
</evidence>
<accession>A0A6A0H856</accession>
<feature type="compositionally biased region" description="Basic and acidic residues" evidence="6">
    <location>
        <begin position="181"/>
        <end position="192"/>
    </location>
</feature>
<comment type="caution">
    <text evidence="5">Lacks conserved residue(s) required for the propagation of feature annotation.</text>
</comment>
<sequence length="208" mass="24064">MIFIVTPGFFFSLQTILNSMHKYQPRFHLVRANDILKLPYSTFRTYVFKETEFLAVTAYQNEKITQLKIDYNPFAKGFRDTGAGKREKNFSHLYSTRICSNRPSNGSNDMKVDHQIALPNIRGFDTIGTMDSSEKDEEEEEEDERVDVVGNEEDHHNDGSSHELMDSDVSVEETNNNASEDIVRETMKRKSNLDSPDMDEFANEQQHH</sequence>
<name>A0A6A0H856_HYAAZ</name>
<gene>
    <name evidence="8" type="ORF">HAZT_HAZT006477</name>
</gene>
<proteinExistence type="predicted"/>
<dbReference type="PANTHER" id="PTHR11267">
    <property type="entry name" value="T-BOX PROTEIN-RELATED"/>
    <property type="match status" value="1"/>
</dbReference>
<keyword evidence="3" id="KW-0804">Transcription</keyword>
<dbReference type="Gene3D" id="2.60.40.820">
    <property type="entry name" value="Transcription factor, T-box"/>
    <property type="match status" value="1"/>
</dbReference>
<comment type="subcellular location">
    <subcellularLocation>
        <location evidence="5">Nucleus</location>
    </subcellularLocation>
</comment>
<feature type="domain" description="T-box" evidence="7">
    <location>
        <begin position="14"/>
        <end position="80"/>
    </location>
</feature>
<dbReference type="InterPro" id="IPR036960">
    <property type="entry name" value="T-box_sf"/>
</dbReference>
<dbReference type="PANTHER" id="PTHR11267:SF181">
    <property type="entry name" value="OPTOMOTOR-BLIND PROTEIN"/>
    <property type="match status" value="1"/>
</dbReference>
<reference evidence="8" key="3">
    <citation type="submission" date="2019-06" db="EMBL/GenBank/DDBJ databases">
        <authorList>
            <person name="Poynton C."/>
            <person name="Hasenbein S."/>
            <person name="Benoit J.B."/>
            <person name="Sepulveda M.S."/>
            <person name="Poelchau M.F."/>
            <person name="Murali S.C."/>
            <person name="Chen S."/>
            <person name="Glastad K.M."/>
            <person name="Werren J.H."/>
            <person name="Vineis J.H."/>
            <person name="Bowen J.L."/>
            <person name="Friedrich M."/>
            <person name="Jones J."/>
            <person name="Robertson H.M."/>
            <person name="Feyereisen R."/>
            <person name="Mechler-Hickson A."/>
            <person name="Mathers N."/>
            <person name="Lee C.E."/>
            <person name="Colbourne J.K."/>
            <person name="Biales A."/>
            <person name="Johnston J.S."/>
            <person name="Wellborn G.A."/>
            <person name="Rosendale A.J."/>
            <person name="Cridge A.G."/>
            <person name="Munoz-Torres M.C."/>
            <person name="Bain P.A."/>
            <person name="Manny A.R."/>
            <person name="Major K.M."/>
            <person name="Lambert F.N."/>
            <person name="Vulpe C.D."/>
            <person name="Tuck P."/>
            <person name="Blalock B.J."/>
            <person name="Lin Y.-Y."/>
            <person name="Smith M.E."/>
            <person name="Ochoa-Acuna H."/>
            <person name="Chen M.-J.M."/>
            <person name="Childers C.P."/>
            <person name="Qu J."/>
            <person name="Dugan S."/>
            <person name="Lee S.L."/>
            <person name="Chao H."/>
            <person name="Dinh H."/>
            <person name="Han Y."/>
            <person name="Doddapaneni H."/>
            <person name="Worley K.C."/>
            <person name="Muzny D.M."/>
            <person name="Gibbs R.A."/>
            <person name="Richards S."/>
        </authorList>
    </citation>
    <scope>NUCLEOTIDE SEQUENCE</scope>
    <source>
        <strain evidence="8">HAZT.00-mixed</strain>
        <tissue evidence="8">Whole organism</tissue>
    </source>
</reference>
<dbReference type="GO" id="GO:0000978">
    <property type="term" value="F:RNA polymerase II cis-regulatory region sequence-specific DNA binding"/>
    <property type="evidence" value="ECO:0007669"/>
    <property type="project" value="InterPro"/>
</dbReference>
<dbReference type="GO" id="GO:0000981">
    <property type="term" value="F:DNA-binding transcription factor activity, RNA polymerase II-specific"/>
    <property type="evidence" value="ECO:0007669"/>
    <property type="project" value="TreeGrafter"/>
</dbReference>
<dbReference type="GO" id="GO:0001708">
    <property type="term" value="P:cell fate specification"/>
    <property type="evidence" value="ECO:0007669"/>
    <property type="project" value="TreeGrafter"/>
</dbReference>
<dbReference type="AlphaFoldDB" id="A0A6A0H856"/>
<dbReference type="SMART" id="SM00425">
    <property type="entry name" value="TBOX"/>
    <property type="match status" value="1"/>
</dbReference>
<keyword evidence="2 5" id="KW-0238">DNA-binding</keyword>
<feature type="compositionally biased region" description="Basic and acidic residues" evidence="6">
    <location>
        <begin position="152"/>
        <end position="165"/>
    </location>
</feature>
<dbReference type="InterPro" id="IPR008967">
    <property type="entry name" value="p53-like_TF_DNA-bd_sf"/>
</dbReference>
<dbReference type="GO" id="GO:0005634">
    <property type="term" value="C:nucleus"/>
    <property type="evidence" value="ECO:0007669"/>
    <property type="project" value="UniProtKB-SubCell"/>
</dbReference>
<evidence type="ECO:0000256" key="1">
    <source>
        <dbReference type="ARBA" id="ARBA00023015"/>
    </source>
</evidence>
<protein>
    <recommendedName>
        <fullName evidence="7">T-box domain-containing protein</fullName>
    </recommendedName>
</protein>
<evidence type="ECO:0000259" key="7">
    <source>
        <dbReference type="PROSITE" id="PS50252"/>
    </source>
</evidence>
<dbReference type="Proteomes" id="UP000711488">
    <property type="component" value="Unassembled WGS sequence"/>
</dbReference>
<evidence type="ECO:0000256" key="4">
    <source>
        <dbReference type="ARBA" id="ARBA00023242"/>
    </source>
</evidence>
<dbReference type="PROSITE" id="PS50252">
    <property type="entry name" value="TBOX_3"/>
    <property type="match status" value="1"/>
</dbReference>
<dbReference type="GO" id="GO:0000785">
    <property type="term" value="C:chromatin"/>
    <property type="evidence" value="ECO:0007669"/>
    <property type="project" value="TreeGrafter"/>
</dbReference>
<dbReference type="FunFam" id="2.60.40.820:FF:000014">
    <property type="entry name" value="Optomotor-blind protein"/>
    <property type="match status" value="1"/>
</dbReference>
<dbReference type="PRINTS" id="PR00937">
    <property type="entry name" value="TBOX"/>
</dbReference>
<reference evidence="8" key="2">
    <citation type="journal article" date="2018" name="Environ. Sci. Technol.">
        <title>The Toxicogenome of Hyalella azteca: A Model for Sediment Ecotoxicology and Evolutionary Toxicology.</title>
        <authorList>
            <person name="Poynton H.C."/>
            <person name="Hasenbein S."/>
            <person name="Benoit J.B."/>
            <person name="Sepulveda M.S."/>
            <person name="Poelchau M.F."/>
            <person name="Hughes D.S.T."/>
            <person name="Murali S.C."/>
            <person name="Chen S."/>
            <person name="Glastad K.M."/>
            <person name="Goodisman M.A.D."/>
            <person name="Werren J.H."/>
            <person name="Vineis J.H."/>
            <person name="Bowen J.L."/>
            <person name="Friedrich M."/>
            <person name="Jones J."/>
            <person name="Robertson H.M."/>
            <person name="Feyereisen R."/>
            <person name="Mechler-Hickson A."/>
            <person name="Mathers N."/>
            <person name="Lee C.E."/>
            <person name="Colbourne J.K."/>
            <person name="Biales A."/>
            <person name="Johnston J.S."/>
            <person name="Wellborn G.A."/>
            <person name="Rosendale A.J."/>
            <person name="Cridge A.G."/>
            <person name="Munoz-Torres M.C."/>
            <person name="Bain P.A."/>
            <person name="Manny A.R."/>
            <person name="Major K.M."/>
            <person name="Lambert F.N."/>
            <person name="Vulpe C.D."/>
            <person name="Tuck P."/>
            <person name="Blalock B.J."/>
            <person name="Lin Y.Y."/>
            <person name="Smith M.E."/>
            <person name="Ochoa-Acuna H."/>
            <person name="Chen M.M."/>
            <person name="Childers C.P."/>
            <person name="Qu J."/>
            <person name="Dugan S."/>
            <person name="Lee S.L."/>
            <person name="Chao H."/>
            <person name="Dinh H."/>
            <person name="Han Y."/>
            <person name="Doddapaneni H."/>
            <person name="Worley K.C."/>
            <person name="Muzny D.M."/>
            <person name="Gibbs R.A."/>
            <person name="Richards S."/>
        </authorList>
    </citation>
    <scope>NUCLEOTIDE SEQUENCE</scope>
    <source>
        <strain evidence="8">HAZT.00-mixed</strain>
        <tissue evidence="8">Whole organism</tissue>
    </source>
</reference>
<dbReference type="GO" id="GO:0045893">
    <property type="term" value="P:positive regulation of DNA-templated transcription"/>
    <property type="evidence" value="ECO:0007669"/>
    <property type="project" value="InterPro"/>
</dbReference>
<feature type="compositionally biased region" description="Acidic residues" evidence="6">
    <location>
        <begin position="134"/>
        <end position="145"/>
    </location>
</feature>
<dbReference type="OrthoDB" id="7442607at2759"/>
<dbReference type="SUPFAM" id="SSF49417">
    <property type="entry name" value="p53-like transcription factors"/>
    <property type="match status" value="1"/>
</dbReference>
<dbReference type="Pfam" id="PF00907">
    <property type="entry name" value="T-box"/>
    <property type="match status" value="1"/>
</dbReference>
<reference evidence="8" key="1">
    <citation type="submission" date="2014-08" db="EMBL/GenBank/DDBJ databases">
        <authorList>
            <person name="Murali S."/>
            <person name="Richards S."/>
            <person name="Bandaranaike D."/>
            <person name="Bellair M."/>
            <person name="Blankenburg K."/>
            <person name="Chao H."/>
            <person name="Dinh H."/>
            <person name="Doddapaneni H."/>
            <person name="Dugan-Rocha S."/>
            <person name="Elkadiri S."/>
            <person name="Gnanaolivu R."/>
            <person name="Hughes D."/>
            <person name="Lee S."/>
            <person name="Li M."/>
            <person name="Ming W."/>
            <person name="Munidasa M."/>
            <person name="Muniz J."/>
            <person name="Nguyen L."/>
            <person name="Osuji N."/>
            <person name="Pu L.-L."/>
            <person name="Puazo M."/>
            <person name="Skinner E."/>
            <person name="Qu C."/>
            <person name="Quiroz J."/>
            <person name="Raj R."/>
            <person name="Weissenberger G."/>
            <person name="Xin Y."/>
            <person name="Zou X."/>
            <person name="Han Y."/>
            <person name="Worley K."/>
            <person name="Muzny D."/>
            <person name="Gibbs R."/>
        </authorList>
    </citation>
    <scope>NUCLEOTIDE SEQUENCE</scope>
    <source>
        <strain evidence="8">HAZT.00-mixed</strain>
        <tissue evidence="8">Whole organism</tissue>
    </source>
</reference>
<organism evidence="8">
    <name type="scientific">Hyalella azteca</name>
    <name type="common">Amphipod</name>
    <dbReference type="NCBI Taxonomy" id="294128"/>
    <lineage>
        <taxon>Eukaryota</taxon>
        <taxon>Metazoa</taxon>
        <taxon>Ecdysozoa</taxon>
        <taxon>Arthropoda</taxon>
        <taxon>Crustacea</taxon>
        <taxon>Multicrustacea</taxon>
        <taxon>Malacostraca</taxon>
        <taxon>Eumalacostraca</taxon>
        <taxon>Peracarida</taxon>
        <taxon>Amphipoda</taxon>
        <taxon>Senticaudata</taxon>
        <taxon>Talitrida</taxon>
        <taxon>Talitroidea</taxon>
        <taxon>Hyalellidae</taxon>
        <taxon>Hyalella</taxon>
    </lineage>
</organism>
<dbReference type="InterPro" id="IPR046360">
    <property type="entry name" value="T-box_DNA-bd"/>
</dbReference>
<evidence type="ECO:0000256" key="6">
    <source>
        <dbReference type="SAM" id="MobiDB-lite"/>
    </source>
</evidence>
<evidence type="ECO:0000256" key="3">
    <source>
        <dbReference type="ARBA" id="ARBA00023163"/>
    </source>
</evidence>
<comment type="caution">
    <text evidence="8">The sequence shown here is derived from an EMBL/GenBank/DDBJ whole genome shotgun (WGS) entry which is preliminary data.</text>
</comment>
<keyword evidence="1" id="KW-0805">Transcription regulation</keyword>